<dbReference type="RefSeq" id="WP_135259340.1">
    <property type="nucleotide sequence ID" value="NZ_SJZF01000001.1"/>
</dbReference>
<comment type="cofactor">
    <cofactor evidence="18">
        <name>Mg(2+)</name>
        <dbReference type="ChEBI" id="CHEBI:18420"/>
    </cofactor>
    <text evidence="18">Binds 1 Mg(2+) ion per subunit.</text>
</comment>
<proteinExistence type="inferred from homology"/>
<evidence type="ECO:0000256" key="7">
    <source>
        <dbReference type="ARBA" id="ARBA00022723"/>
    </source>
</evidence>
<dbReference type="InterPro" id="IPR001451">
    <property type="entry name" value="Hexapep"/>
</dbReference>
<dbReference type="UniPathway" id="UPA00113">
    <property type="reaction ID" value="UER00532"/>
</dbReference>
<keyword evidence="7 18" id="KW-0479">Metal-binding</keyword>
<dbReference type="SUPFAM" id="SSF51161">
    <property type="entry name" value="Trimeric LpxA-like enzymes"/>
    <property type="match status" value="1"/>
</dbReference>
<feature type="region of interest" description="Pyrophosphorylase" evidence="18">
    <location>
        <begin position="1"/>
        <end position="225"/>
    </location>
</feature>
<dbReference type="Pfam" id="PF00132">
    <property type="entry name" value="Hexapep"/>
    <property type="match status" value="1"/>
</dbReference>
<dbReference type="GO" id="GO:0019134">
    <property type="term" value="F:glucosamine-1-phosphate N-acetyltransferase activity"/>
    <property type="evidence" value="ECO:0007669"/>
    <property type="project" value="UniProtKB-UniRule"/>
</dbReference>
<dbReference type="GO" id="GO:0000287">
    <property type="term" value="F:magnesium ion binding"/>
    <property type="evidence" value="ECO:0007669"/>
    <property type="project" value="UniProtKB-UniRule"/>
</dbReference>
<comment type="pathway">
    <text evidence="18">Bacterial outer membrane biogenesis; LPS lipid A biosynthesis.</text>
</comment>
<dbReference type="InterPro" id="IPR005882">
    <property type="entry name" value="Bifunctional_GlmU"/>
</dbReference>
<dbReference type="GO" id="GO:0000902">
    <property type="term" value="P:cell morphogenesis"/>
    <property type="evidence" value="ECO:0007669"/>
    <property type="project" value="UniProtKB-UniRule"/>
</dbReference>
<dbReference type="CDD" id="cd02540">
    <property type="entry name" value="GT2_GlmU_N_bac"/>
    <property type="match status" value="1"/>
</dbReference>
<evidence type="ECO:0000256" key="8">
    <source>
        <dbReference type="ARBA" id="ARBA00022737"/>
    </source>
</evidence>
<comment type="similarity">
    <text evidence="2 18">In the C-terminal section; belongs to the transferase hexapeptide repeat family.</text>
</comment>
<comment type="pathway">
    <text evidence="18">Nucleotide-sugar biosynthesis; UDP-N-acetyl-alpha-D-glucosamine biosynthesis; UDP-N-acetyl-alpha-D-glucosamine from N-acetyl-alpha-D-glucosamine 1-phosphate: step 1/1.</text>
</comment>
<name>A0A4Y9FH51_9DEIN</name>
<dbReference type="PANTHER" id="PTHR43584">
    <property type="entry name" value="NUCLEOTIDYL TRANSFERASE"/>
    <property type="match status" value="1"/>
</dbReference>
<feature type="active site" description="Proton acceptor" evidence="18">
    <location>
        <position position="359"/>
    </location>
</feature>
<dbReference type="Pfam" id="PF12804">
    <property type="entry name" value="NTP_transf_3"/>
    <property type="match status" value="1"/>
</dbReference>
<accession>A0A4Y9FH51</accession>
<feature type="binding site" evidence="18">
    <location>
        <position position="167"/>
    </location>
    <ligand>
        <name>UDP-N-acetyl-alpha-D-glucosamine</name>
        <dbReference type="ChEBI" id="CHEBI:57705"/>
    </ligand>
</feature>
<keyword evidence="5 18" id="KW-0808">Transferase</keyword>
<keyword evidence="6 18" id="KW-0548">Nucleotidyltransferase</keyword>
<dbReference type="Gene3D" id="3.90.550.10">
    <property type="entry name" value="Spore Coat Polysaccharide Biosynthesis Protein SpsA, Chain A"/>
    <property type="match status" value="1"/>
</dbReference>
<evidence type="ECO:0000256" key="11">
    <source>
        <dbReference type="ARBA" id="ARBA00022984"/>
    </source>
</evidence>
<evidence type="ECO:0000256" key="13">
    <source>
        <dbReference type="ARBA" id="ARBA00023315"/>
    </source>
</evidence>
<dbReference type="GO" id="GO:0006048">
    <property type="term" value="P:UDP-N-acetylglucosamine biosynthetic process"/>
    <property type="evidence" value="ECO:0007669"/>
    <property type="project" value="UniProtKB-UniPathway"/>
</dbReference>
<keyword evidence="12 18" id="KW-0511">Multifunctional enzyme</keyword>
<dbReference type="InterPro" id="IPR018357">
    <property type="entry name" value="Hexapep_transf_CS"/>
</dbReference>
<dbReference type="Gene3D" id="2.160.10.10">
    <property type="entry name" value="Hexapeptide repeat proteins"/>
    <property type="match status" value="1"/>
</dbReference>
<keyword evidence="14 18" id="KW-0961">Cell wall biogenesis/degradation</keyword>
<evidence type="ECO:0000313" key="21">
    <source>
        <dbReference type="Proteomes" id="UP000297668"/>
    </source>
</evidence>
<evidence type="ECO:0000313" key="20">
    <source>
        <dbReference type="EMBL" id="TFU27779.1"/>
    </source>
</evidence>
<feature type="binding site" evidence="18">
    <location>
        <position position="72"/>
    </location>
    <ligand>
        <name>UDP-N-acetyl-alpha-D-glucosamine</name>
        <dbReference type="ChEBI" id="CHEBI:57705"/>
    </ligand>
</feature>
<feature type="region of interest" description="N-acetyltransferase" evidence="18">
    <location>
        <begin position="247"/>
        <end position="453"/>
    </location>
</feature>
<evidence type="ECO:0000256" key="15">
    <source>
        <dbReference type="ARBA" id="ARBA00048247"/>
    </source>
</evidence>
<keyword evidence="9 18" id="KW-0460">Magnesium</keyword>
<feature type="binding site" evidence="18">
    <location>
        <position position="329"/>
    </location>
    <ligand>
        <name>UDP-N-acetyl-alpha-D-glucosamine</name>
        <dbReference type="ChEBI" id="CHEBI:57705"/>
    </ligand>
</feature>
<feature type="binding site" evidence="18">
    <location>
        <position position="152"/>
    </location>
    <ligand>
        <name>UDP-N-acetyl-alpha-D-glucosamine</name>
        <dbReference type="ChEBI" id="CHEBI:57705"/>
    </ligand>
</feature>
<dbReference type="NCBIfam" id="NF010938">
    <property type="entry name" value="PRK14358.1"/>
    <property type="match status" value="1"/>
</dbReference>
<dbReference type="NCBIfam" id="TIGR01173">
    <property type="entry name" value="glmU"/>
    <property type="match status" value="1"/>
</dbReference>
<dbReference type="CDD" id="cd03353">
    <property type="entry name" value="LbH_GlmU_C"/>
    <property type="match status" value="1"/>
</dbReference>
<feature type="binding site" evidence="18">
    <location>
        <begin position="7"/>
        <end position="10"/>
    </location>
    <ligand>
        <name>UDP-N-acetyl-alpha-D-glucosamine</name>
        <dbReference type="ChEBI" id="CHEBI:57705"/>
    </ligand>
</feature>
<evidence type="ECO:0000256" key="6">
    <source>
        <dbReference type="ARBA" id="ARBA00022695"/>
    </source>
</evidence>
<dbReference type="GO" id="GO:0071555">
    <property type="term" value="P:cell wall organization"/>
    <property type="evidence" value="ECO:0007669"/>
    <property type="project" value="UniProtKB-KW"/>
</dbReference>
<feature type="binding site" evidence="18">
    <location>
        <position position="376"/>
    </location>
    <ligand>
        <name>acetyl-CoA</name>
        <dbReference type="ChEBI" id="CHEBI:57288"/>
    </ligand>
</feature>
<feature type="binding site" evidence="18">
    <location>
        <position position="373"/>
    </location>
    <ligand>
        <name>UDP-N-acetyl-alpha-D-glucosamine</name>
        <dbReference type="ChEBI" id="CHEBI:57705"/>
    </ligand>
</feature>
<sequence>MHAHVILAAGQGTRMKSRLPKVLHPLLGKPMLAYAVETALALSPEKLVVVVGHGGEEVAAALRDYPVAVAWQKEQLGTAHALLQAEPFLQGFSGPVLVTQGDTPLLRPETLKGLLVKVQEGAGMALLTVELPDPTGYGRILRQGEEVLGNVEEKDASPEIRAIREVNAGAYAFDGLLFTALKEVRNENAAREYYLPDLIATYRAHGRKVVAVKGVAEEALGVNTREELARVEGVLLSALRREWMRKGVRMILPESIYLEPTVELAPDVTLWPGVVLKGRTRIGEGAEVGPYAVLEDTVLEPGARVLAHTVAQGAVVGSGADAGPFARLRPGAVLREGVHVGNFVEVKNSLLHPGVKAGHLAYLGDAEVGEGANIGAGVITANFDGKRKHKTLIGKGAFIGSNAVLVAPVKVGDGAMVGAGSVITHEVPEDALAVARGRQRNIEGYARRKREEG</sequence>
<feature type="binding site" evidence="18">
    <location>
        <position position="419"/>
    </location>
    <ligand>
        <name>acetyl-CoA</name>
        <dbReference type="ChEBI" id="CHEBI:57288"/>
    </ligand>
</feature>
<keyword evidence="4 18" id="KW-0963">Cytoplasm</keyword>
<evidence type="ECO:0000256" key="1">
    <source>
        <dbReference type="ARBA" id="ARBA00004496"/>
    </source>
</evidence>
<dbReference type="GO" id="GO:0009245">
    <property type="term" value="P:lipid A biosynthetic process"/>
    <property type="evidence" value="ECO:0007669"/>
    <property type="project" value="UniProtKB-UniRule"/>
</dbReference>
<feature type="binding site" evidence="18">
    <location>
        <position position="362"/>
    </location>
    <ligand>
        <name>UDP-N-acetyl-alpha-D-glucosamine</name>
        <dbReference type="ChEBI" id="CHEBI:57705"/>
    </ligand>
</feature>
<feature type="binding site" evidence="18">
    <location>
        <position position="102"/>
    </location>
    <ligand>
        <name>Mg(2+)</name>
        <dbReference type="ChEBI" id="CHEBI:18420"/>
    </ligand>
</feature>
<dbReference type="InterPro" id="IPR029044">
    <property type="entry name" value="Nucleotide-diphossugar_trans"/>
</dbReference>
<keyword evidence="10 18" id="KW-0133">Cell shape</keyword>
<feature type="binding site" evidence="18">
    <location>
        <position position="138"/>
    </location>
    <ligand>
        <name>UDP-N-acetyl-alpha-D-glucosamine</name>
        <dbReference type="ChEBI" id="CHEBI:57705"/>
    </ligand>
</feature>
<comment type="function">
    <text evidence="17 18">Catalyzes the last two sequential reactions in the de novo biosynthetic pathway for UDP-N-acetylglucosamine (UDP-GlcNAc). The C-terminal domain catalyzes the transfer of acetyl group from acetyl coenzyme A to glucosamine-1-phosphate (GlcN-1-P) to produce N-acetylglucosamine-1-phosphate (GlcNAc-1-P), which is converted into UDP-GlcNAc by the transfer of uridine 5-monophosphate (from uridine 5-triphosphate), a reaction catalyzed by the N-terminal domain.</text>
</comment>
<feature type="binding site" evidence="18">
    <location>
        <position position="401"/>
    </location>
    <ligand>
        <name>acetyl-CoA</name>
        <dbReference type="ChEBI" id="CHEBI:57288"/>
    </ligand>
</feature>
<comment type="caution">
    <text evidence="18">Lacks conserved residue(s) required for the propagation of feature annotation.</text>
</comment>
<comment type="catalytic activity">
    <reaction evidence="15 18">
        <text>alpha-D-glucosamine 1-phosphate + acetyl-CoA = N-acetyl-alpha-D-glucosamine 1-phosphate + CoA + H(+)</text>
        <dbReference type="Rhea" id="RHEA:13725"/>
        <dbReference type="ChEBI" id="CHEBI:15378"/>
        <dbReference type="ChEBI" id="CHEBI:57287"/>
        <dbReference type="ChEBI" id="CHEBI:57288"/>
        <dbReference type="ChEBI" id="CHEBI:57776"/>
        <dbReference type="ChEBI" id="CHEBI:58516"/>
        <dbReference type="EC" id="2.3.1.157"/>
    </reaction>
</comment>
<feature type="binding site" evidence="18">
    <location>
        <position position="223"/>
    </location>
    <ligand>
        <name>Mg(2+)</name>
        <dbReference type="ChEBI" id="CHEBI:18420"/>
    </ligand>
</feature>
<dbReference type="EMBL" id="SJZF01000001">
    <property type="protein sequence ID" value="TFU27779.1"/>
    <property type="molecule type" value="Genomic_DNA"/>
</dbReference>
<evidence type="ECO:0000256" key="12">
    <source>
        <dbReference type="ARBA" id="ARBA00023268"/>
    </source>
</evidence>
<evidence type="ECO:0000256" key="5">
    <source>
        <dbReference type="ARBA" id="ARBA00022679"/>
    </source>
</evidence>
<feature type="binding site" evidence="18">
    <location>
        <position position="347"/>
    </location>
    <ligand>
        <name>UDP-N-acetyl-alpha-D-glucosamine</name>
        <dbReference type="ChEBI" id="CHEBI:57705"/>
    </ligand>
</feature>
<dbReference type="PROSITE" id="PS00101">
    <property type="entry name" value="HEXAPEP_TRANSFERASES"/>
    <property type="match status" value="1"/>
</dbReference>
<feature type="binding site" evidence="18">
    <location>
        <position position="21"/>
    </location>
    <ligand>
        <name>UDP-N-acetyl-alpha-D-glucosamine</name>
        <dbReference type="ChEBI" id="CHEBI:57705"/>
    </ligand>
</feature>
<feature type="domain" description="MobA-like NTP transferase" evidence="19">
    <location>
        <begin position="5"/>
        <end position="127"/>
    </location>
</feature>
<evidence type="ECO:0000256" key="10">
    <source>
        <dbReference type="ARBA" id="ARBA00022960"/>
    </source>
</evidence>
<dbReference type="GO" id="GO:0003977">
    <property type="term" value="F:UDP-N-acetylglucosamine diphosphorylase activity"/>
    <property type="evidence" value="ECO:0007669"/>
    <property type="project" value="UniProtKB-UniRule"/>
</dbReference>
<comment type="subunit">
    <text evidence="18">Homotrimer.</text>
</comment>
<feature type="region of interest" description="Linker" evidence="18">
    <location>
        <begin position="226"/>
        <end position="246"/>
    </location>
</feature>
<dbReference type="PANTHER" id="PTHR43584:SF3">
    <property type="entry name" value="BIFUNCTIONAL PROTEIN GLMU"/>
    <property type="match status" value="1"/>
</dbReference>
<dbReference type="InterPro" id="IPR050065">
    <property type="entry name" value="GlmU-like"/>
</dbReference>
<dbReference type="GO" id="GO:0008360">
    <property type="term" value="P:regulation of cell shape"/>
    <property type="evidence" value="ECO:0007669"/>
    <property type="project" value="UniProtKB-KW"/>
</dbReference>
<evidence type="ECO:0000256" key="3">
    <source>
        <dbReference type="ARBA" id="ARBA00007947"/>
    </source>
</evidence>
<feature type="binding site" evidence="18">
    <location>
        <position position="436"/>
    </location>
    <ligand>
        <name>acetyl-CoA</name>
        <dbReference type="ChEBI" id="CHEBI:57288"/>
    </ligand>
</feature>
<comment type="pathway">
    <text evidence="18">Nucleotide-sugar biosynthesis; UDP-N-acetyl-alpha-D-glucosamine biosynthesis; N-acetyl-alpha-D-glucosamine 1-phosphate from alpha-D-glucosamine 6-phosphate (route II): step 2/2.</text>
</comment>
<evidence type="ECO:0000256" key="17">
    <source>
        <dbReference type="ARBA" id="ARBA00049628"/>
    </source>
</evidence>
<dbReference type="SUPFAM" id="SSF53448">
    <property type="entry name" value="Nucleotide-diphospho-sugar transferases"/>
    <property type="match status" value="1"/>
</dbReference>
<evidence type="ECO:0000256" key="16">
    <source>
        <dbReference type="ARBA" id="ARBA00048493"/>
    </source>
</evidence>
<dbReference type="InterPro" id="IPR011004">
    <property type="entry name" value="Trimer_LpxA-like_sf"/>
</dbReference>
<evidence type="ECO:0000256" key="14">
    <source>
        <dbReference type="ARBA" id="ARBA00023316"/>
    </source>
</evidence>
<keyword evidence="11 18" id="KW-0573">Peptidoglycan synthesis</keyword>
<dbReference type="InterPro" id="IPR038009">
    <property type="entry name" value="GlmU_C_LbH"/>
</dbReference>
<dbReference type="GO" id="GO:0005737">
    <property type="term" value="C:cytoplasm"/>
    <property type="evidence" value="ECO:0007669"/>
    <property type="project" value="UniProtKB-SubCell"/>
</dbReference>
<dbReference type="EC" id="2.7.7.23" evidence="18"/>
<dbReference type="InterPro" id="IPR025877">
    <property type="entry name" value="MobA-like_NTP_Trfase"/>
</dbReference>
<keyword evidence="8 18" id="KW-0677">Repeat</keyword>
<dbReference type="EC" id="2.3.1.157" evidence="18"/>
<dbReference type="UniPathway" id="UPA00973"/>
<evidence type="ECO:0000259" key="19">
    <source>
        <dbReference type="Pfam" id="PF12804"/>
    </source>
</evidence>
<dbReference type="GO" id="GO:0016020">
    <property type="term" value="C:membrane"/>
    <property type="evidence" value="ECO:0007669"/>
    <property type="project" value="GOC"/>
</dbReference>
<feature type="binding site" evidence="18">
    <location>
        <begin position="77"/>
        <end position="78"/>
    </location>
    <ligand>
        <name>UDP-N-acetyl-alpha-D-glucosamine</name>
        <dbReference type="ChEBI" id="CHEBI:57705"/>
    </ligand>
</feature>
<organism evidence="20 21">
    <name type="scientific">Thermus tengchongensis</name>
    <dbReference type="NCBI Taxonomy" id="1214928"/>
    <lineage>
        <taxon>Bacteria</taxon>
        <taxon>Thermotogati</taxon>
        <taxon>Deinococcota</taxon>
        <taxon>Deinococci</taxon>
        <taxon>Thermales</taxon>
        <taxon>Thermaceae</taxon>
        <taxon>Thermus</taxon>
    </lineage>
</organism>
<evidence type="ECO:0000256" key="4">
    <source>
        <dbReference type="ARBA" id="ARBA00022490"/>
    </source>
</evidence>
<dbReference type="GO" id="GO:0009252">
    <property type="term" value="P:peptidoglycan biosynthetic process"/>
    <property type="evidence" value="ECO:0007669"/>
    <property type="project" value="UniProtKB-UniRule"/>
</dbReference>
<gene>
    <name evidence="18 20" type="primary">glmU</name>
    <name evidence="20" type="ORF">E0687_00930</name>
</gene>
<comment type="catalytic activity">
    <reaction evidence="16 18">
        <text>N-acetyl-alpha-D-glucosamine 1-phosphate + UTP + H(+) = UDP-N-acetyl-alpha-D-glucosamine + diphosphate</text>
        <dbReference type="Rhea" id="RHEA:13509"/>
        <dbReference type="ChEBI" id="CHEBI:15378"/>
        <dbReference type="ChEBI" id="CHEBI:33019"/>
        <dbReference type="ChEBI" id="CHEBI:46398"/>
        <dbReference type="ChEBI" id="CHEBI:57705"/>
        <dbReference type="ChEBI" id="CHEBI:57776"/>
        <dbReference type="EC" id="2.7.7.23"/>
    </reaction>
</comment>
<dbReference type="HAMAP" id="MF_01631">
    <property type="entry name" value="GlmU"/>
    <property type="match status" value="1"/>
</dbReference>
<comment type="caution">
    <text evidence="20">The sequence shown here is derived from an EMBL/GenBank/DDBJ whole genome shotgun (WGS) entry which is preliminary data.</text>
</comment>
<evidence type="ECO:0000256" key="18">
    <source>
        <dbReference type="HAMAP-Rule" id="MF_01631"/>
    </source>
</evidence>
<feature type="binding site" evidence="18">
    <location>
        <position position="223"/>
    </location>
    <ligand>
        <name>UDP-N-acetyl-alpha-D-glucosamine</name>
        <dbReference type="ChEBI" id="CHEBI:57705"/>
    </ligand>
</feature>
<protein>
    <recommendedName>
        <fullName evidence="18">Bifunctional protein GlmU</fullName>
    </recommendedName>
    <domain>
        <recommendedName>
            <fullName evidence="18">UDP-N-acetylglucosamine pyrophosphorylase</fullName>
            <ecNumber evidence="18">2.7.7.23</ecNumber>
        </recommendedName>
        <alternativeName>
            <fullName evidence="18">N-acetylglucosamine-1-phosphate uridyltransferase</fullName>
        </alternativeName>
    </domain>
    <domain>
        <recommendedName>
            <fullName evidence="18">Glucosamine-1-phosphate N-acetyltransferase</fullName>
            <ecNumber evidence="18">2.3.1.157</ecNumber>
        </recommendedName>
    </domain>
</protein>
<dbReference type="AlphaFoldDB" id="A0A4Y9FH51"/>
<comment type="similarity">
    <text evidence="3 18">In the N-terminal section; belongs to the N-acetylglucosamine-1-phosphate uridyltransferase family.</text>
</comment>
<evidence type="ECO:0000256" key="9">
    <source>
        <dbReference type="ARBA" id="ARBA00022842"/>
    </source>
</evidence>
<reference evidence="20 21" key="1">
    <citation type="submission" date="2019-03" db="EMBL/GenBank/DDBJ databases">
        <title>Thermus tengchongensis species for the arsenic transformation mechanism.</title>
        <authorList>
            <person name="Yuan G.C."/>
        </authorList>
    </citation>
    <scope>NUCLEOTIDE SEQUENCE [LARGE SCALE GENOMIC DNA]</scope>
    <source>
        <strain evidence="20 21">15W</strain>
    </source>
</reference>
<comment type="subcellular location">
    <subcellularLocation>
        <location evidence="1 18">Cytoplasm</location>
    </subcellularLocation>
</comment>
<evidence type="ECO:0000256" key="2">
    <source>
        <dbReference type="ARBA" id="ARBA00007707"/>
    </source>
</evidence>
<dbReference type="Proteomes" id="UP000297668">
    <property type="component" value="Unassembled WGS sequence"/>
</dbReference>
<keyword evidence="13 18" id="KW-0012">Acyltransferase</keyword>